<dbReference type="Pfam" id="PF08389">
    <property type="entry name" value="Xpo1"/>
    <property type="match status" value="1"/>
</dbReference>
<dbReference type="OrthoDB" id="26399at2759"/>
<dbReference type="SUPFAM" id="SSF48371">
    <property type="entry name" value="ARM repeat"/>
    <property type="match status" value="1"/>
</dbReference>
<evidence type="ECO:0000256" key="4">
    <source>
        <dbReference type="ARBA" id="ARBA00022448"/>
    </source>
</evidence>
<dbReference type="GO" id="GO:0031267">
    <property type="term" value="F:small GTPase binding"/>
    <property type="evidence" value="ECO:0007669"/>
    <property type="project" value="InterPro"/>
</dbReference>
<evidence type="ECO:0000256" key="8">
    <source>
        <dbReference type="ARBA" id="ARBA00022884"/>
    </source>
</evidence>
<keyword evidence="5 11" id="KW-0963">Cytoplasm</keyword>
<evidence type="ECO:0000313" key="14">
    <source>
        <dbReference type="EMBL" id="QKX53016.1"/>
    </source>
</evidence>
<evidence type="ECO:0000256" key="3">
    <source>
        <dbReference type="ARBA" id="ARBA00018928"/>
    </source>
</evidence>
<dbReference type="InterPro" id="IPR013598">
    <property type="entry name" value="Exportin-1/Importin-b-like"/>
</dbReference>
<dbReference type="InterPro" id="IPR011989">
    <property type="entry name" value="ARM-like"/>
</dbReference>
<dbReference type="GO" id="GO:0016363">
    <property type="term" value="C:nuclear matrix"/>
    <property type="evidence" value="ECO:0007669"/>
    <property type="project" value="TreeGrafter"/>
</dbReference>
<evidence type="ECO:0000256" key="9">
    <source>
        <dbReference type="ARBA" id="ARBA00023242"/>
    </source>
</evidence>
<sequence length="1039" mass="116051">MPPSSVPRLTPSKKIQVANAIEIASNPASEHSFKTQAFEYLNQLRSDPSGWQVCLAIFTKTPRHSDIVRHVALEVVNSAAQAGIIDLPGLQYIKDGLMEYLRQAYGSEGSTSDGAAIQNKIAQTITYLFSALYSNGWESFFDDLLGLASTNPSANLRDNALGIIFYLRVVNSIHDEIGDVLVSRSRVEQEKANTLKDLIRQRDMQKIVGSWQDILTQWQDSNDQVVELSLKAVGSWVSWIDIGLVVNQTMLDLLFQQLSRAQKSDLRDGEEKLRDGAIDVFTEIVGKKMKPEDKIDMIIFLNLDGIVSQLSGSPPLNENRFTSKYDTDLAETVAKLVNIIVSDIVRVMDNDGVNIETKEKANTLLQSFLVHVLRFFSDDYDEICSTIIPCLVDLLSHVRKVAKSHPETKNQHAPMLLPILKAIIAKMRYDETSSWGDEDDQTEEAEFQELRKRLHVMQQIIAAANEELYMDALSEVVGTTFENLRQTGGQLDWRDLDLALQEMYLFGDLAVKSGGLYNKNKPNSPAAERLIEMMTRMAGSDIRCFTHPATQLQFMENCVRYSSFFEHNTHLIPSVLESFLQFAHHPMKRVRTRSWYLFHRLVKSVRFHIGDVAQTVIEAVRDLLAIHAELPSETEDGDDMSSADHEGSADAFFTSQLYLFEAVGSLCSSQAIPGDKQVLYAQSVMNPIFADMEQILAIAKTGDERSLLQIHHDIMALGTLARGFLDWVPGTMASNRPSTVEISDAFGQVAEATLVALESLKTYFNIRTAARFAFSRLIGIVGLRILPQLPRWIDGLLTETSSKDEMALFLRLLDQIVFGFKTEIYSILDTLLTPFLQRVFAGISDTTSGTDDEIQLAELKREYLSFLLALLSNDLGSVIVSQSNQSIFDTVISTIEHFIRDVDDYTTAKMAFTVLSRMAVVWGGSETAQNGVTASQGAIPGFNQFMFTRFSSLCWVLPSSSGFNPKDALARQVLGEAGGLQQTIYTKAGTEYADYLRSQELPGVGMGPELVEEYVNALSQFDAKGFRAFFLSFIQRFSS</sequence>
<evidence type="ECO:0000256" key="7">
    <source>
        <dbReference type="ARBA" id="ARBA00022694"/>
    </source>
</evidence>
<dbReference type="Pfam" id="PF19282">
    <property type="entry name" value="Exportin-T"/>
    <property type="match status" value="1"/>
</dbReference>
<feature type="domain" description="Exportin-1/Importin-beta-like" evidence="12">
    <location>
        <begin position="116"/>
        <end position="264"/>
    </location>
</feature>
<dbReference type="GO" id="GO:0008033">
    <property type="term" value="P:tRNA processing"/>
    <property type="evidence" value="ECO:0007669"/>
    <property type="project" value="UniProtKB-KW"/>
</dbReference>
<keyword evidence="15" id="KW-1185">Reference proteome</keyword>
<keyword evidence="6 11" id="KW-0820">tRNA-binding</keyword>
<reference evidence="15" key="1">
    <citation type="submission" date="2020-06" db="EMBL/GenBank/DDBJ databases">
        <title>A chromosome-scale genome assembly of Talaromyces rugulosus W13939.</title>
        <authorList>
            <person name="Wang B."/>
            <person name="Guo L."/>
            <person name="Ye K."/>
            <person name="Wang L."/>
        </authorList>
    </citation>
    <scope>NUCLEOTIDE SEQUENCE [LARGE SCALE GENOMIC DNA]</scope>
    <source>
        <strain evidence="15">W13939</strain>
    </source>
</reference>
<protein>
    <recommendedName>
        <fullName evidence="3 11">Exportin-T</fullName>
    </recommendedName>
    <alternativeName>
        <fullName evidence="11">Exportin(tRNA)</fullName>
    </alternativeName>
    <alternativeName>
        <fullName evidence="11">tRNA exportin</fullName>
    </alternativeName>
</protein>
<accession>A0A7H8QGH9</accession>
<evidence type="ECO:0000259" key="13">
    <source>
        <dbReference type="Pfam" id="PF19282"/>
    </source>
</evidence>
<dbReference type="KEGG" id="trg:TRUGW13939_00087"/>
<dbReference type="GO" id="GO:0000049">
    <property type="term" value="F:tRNA binding"/>
    <property type="evidence" value="ECO:0007669"/>
    <property type="project" value="UniProtKB-UniRule"/>
</dbReference>
<dbReference type="Proteomes" id="UP000509510">
    <property type="component" value="Chromosome I"/>
</dbReference>
<evidence type="ECO:0000256" key="1">
    <source>
        <dbReference type="ARBA" id="ARBA00004496"/>
    </source>
</evidence>
<comment type="function">
    <text evidence="10">tRNA nucleus export receptor which facilitates tRNA translocation across the nuclear pore complex. Involved in pre-tRNA splicing, probably by affecting the interaction of pre-tRNA with splicing endonuclease.</text>
</comment>
<dbReference type="AlphaFoldDB" id="A0A7H8QGH9"/>
<keyword evidence="7" id="KW-0819">tRNA processing</keyword>
<evidence type="ECO:0000256" key="10">
    <source>
        <dbReference type="ARBA" id="ARBA00025147"/>
    </source>
</evidence>
<dbReference type="PANTHER" id="PTHR15952">
    <property type="entry name" value="EXPORTIN-T/LOS1"/>
    <property type="match status" value="1"/>
</dbReference>
<dbReference type="InterPro" id="IPR040017">
    <property type="entry name" value="XPOT"/>
</dbReference>
<evidence type="ECO:0000313" key="15">
    <source>
        <dbReference type="Proteomes" id="UP000509510"/>
    </source>
</evidence>
<evidence type="ECO:0000256" key="6">
    <source>
        <dbReference type="ARBA" id="ARBA00022555"/>
    </source>
</evidence>
<dbReference type="PANTHER" id="PTHR15952:SF11">
    <property type="entry name" value="EXPORTIN-T"/>
    <property type="match status" value="1"/>
</dbReference>
<comment type="subcellular location">
    <subcellularLocation>
        <location evidence="1 11">Cytoplasm</location>
    </subcellularLocation>
    <subcellularLocation>
        <location evidence="11">Nucleus</location>
    </subcellularLocation>
    <text evidence="11">Shuttles between the nucleus and the cytoplasm.</text>
</comment>
<keyword evidence="4 11" id="KW-0813">Transport</keyword>
<feature type="domain" description="Exportin-T C-terminal" evidence="13">
    <location>
        <begin position="356"/>
        <end position="1036"/>
    </location>
</feature>
<keyword evidence="8 11" id="KW-0694">RNA-binding</keyword>
<dbReference type="InterPro" id="IPR016024">
    <property type="entry name" value="ARM-type_fold"/>
</dbReference>
<dbReference type="FunFam" id="1.25.10.10:FF:000355">
    <property type="entry name" value="Exportin-T"/>
    <property type="match status" value="1"/>
</dbReference>
<keyword evidence="9 11" id="KW-0539">Nucleus</keyword>
<dbReference type="Gene3D" id="1.25.10.10">
    <property type="entry name" value="Leucine-rich Repeat Variant"/>
    <property type="match status" value="1"/>
</dbReference>
<dbReference type="RefSeq" id="XP_035339195.1">
    <property type="nucleotide sequence ID" value="XM_035483302.1"/>
</dbReference>
<evidence type="ECO:0000259" key="12">
    <source>
        <dbReference type="Pfam" id="PF08389"/>
    </source>
</evidence>
<organism evidence="14 15">
    <name type="scientific">Talaromyces rugulosus</name>
    <name type="common">Penicillium rugulosum</name>
    <dbReference type="NCBI Taxonomy" id="121627"/>
    <lineage>
        <taxon>Eukaryota</taxon>
        <taxon>Fungi</taxon>
        <taxon>Dikarya</taxon>
        <taxon>Ascomycota</taxon>
        <taxon>Pezizomycotina</taxon>
        <taxon>Eurotiomycetes</taxon>
        <taxon>Eurotiomycetidae</taxon>
        <taxon>Eurotiales</taxon>
        <taxon>Trichocomaceae</taxon>
        <taxon>Talaromyces</taxon>
        <taxon>Talaromyces sect. Islandici</taxon>
    </lineage>
</organism>
<dbReference type="InterPro" id="IPR045546">
    <property type="entry name" value="Exportin-T_C"/>
</dbReference>
<name>A0A7H8QGH9_TALRU</name>
<dbReference type="GO" id="GO:0071528">
    <property type="term" value="P:tRNA re-export from nucleus"/>
    <property type="evidence" value="ECO:0007669"/>
    <property type="project" value="UniProtKB-UniRule"/>
</dbReference>
<evidence type="ECO:0000256" key="5">
    <source>
        <dbReference type="ARBA" id="ARBA00022490"/>
    </source>
</evidence>
<dbReference type="GO" id="GO:0005737">
    <property type="term" value="C:cytoplasm"/>
    <property type="evidence" value="ECO:0007669"/>
    <property type="project" value="UniProtKB-SubCell"/>
</dbReference>
<evidence type="ECO:0000256" key="2">
    <source>
        <dbReference type="ARBA" id="ARBA00009466"/>
    </source>
</evidence>
<proteinExistence type="inferred from homology"/>
<dbReference type="EMBL" id="CP055898">
    <property type="protein sequence ID" value="QKX53016.1"/>
    <property type="molecule type" value="Genomic_DNA"/>
</dbReference>
<comment type="similarity">
    <text evidence="2 11">Belongs to the exportin family.</text>
</comment>
<evidence type="ECO:0000256" key="11">
    <source>
        <dbReference type="RuleBase" id="RU366037"/>
    </source>
</evidence>
<dbReference type="GO" id="GO:0005643">
    <property type="term" value="C:nuclear pore"/>
    <property type="evidence" value="ECO:0007669"/>
    <property type="project" value="TreeGrafter"/>
</dbReference>
<gene>
    <name evidence="14" type="ORF">TRUGW13939_00087</name>
</gene>
<dbReference type="GeneID" id="55987604"/>